<dbReference type="Proteomes" id="UP000298429">
    <property type="component" value="Unassembled WGS sequence"/>
</dbReference>
<feature type="chain" id="PRO_5022834242" evidence="1">
    <location>
        <begin position="24"/>
        <end position="606"/>
    </location>
</feature>
<reference evidence="3 4" key="1">
    <citation type="journal article" date="2019" name="PLoS Negl. Trop. Dis.">
        <title>Revisiting the worldwide diversity of Leptospira species in the environment.</title>
        <authorList>
            <person name="Vincent A.T."/>
            <person name="Schiettekatte O."/>
            <person name="Bourhy P."/>
            <person name="Veyrier F.J."/>
            <person name="Picardeau M."/>
        </authorList>
    </citation>
    <scope>NUCLEOTIDE SEQUENCE [LARGE SCALE GENOMIC DNA]</scope>
    <source>
        <strain evidence="3 4">201702444</strain>
    </source>
</reference>
<dbReference type="SMART" id="SM00460">
    <property type="entry name" value="TGc"/>
    <property type="match status" value="1"/>
</dbReference>
<name>A0A5F2BR54_9LEPT</name>
<dbReference type="SUPFAM" id="SSF54001">
    <property type="entry name" value="Cysteine proteinases"/>
    <property type="match status" value="1"/>
</dbReference>
<feature type="domain" description="Transglutaminase-like" evidence="2">
    <location>
        <begin position="451"/>
        <end position="513"/>
    </location>
</feature>
<organism evidence="3 4">
    <name type="scientific">Leptospira barantonii</name>
    <dbReference type="NCBI Taxonomy" id="2023184"/>
    <lineage>
        <taxon>Bacteria</taxon>
        <taxon>Pseudomonadati</taxon>
        <taxon>Spirochaetota</taxon>
        <taxon>Spirochaetia</taxon>
        <taxon>Leptospirales</taxon>
        <taxon>Leptospiraceae</taxon>
        <taxon>Leptospira</taxon>
    </lineage>
</organism>
<dbReference type="PANTHER" id="PTHR33490">
    <property type="entry name" value="BLR5614 PROTEIN-RELATED"/>
    <property type="match status" value="1"/>
</dbReference>
<evidence type="ECO:0000259" key="2">
    <source>
        <dbReference type="SMART" id="SM00460"/>
    </source>
</evidence>
<dbReference type="InterPro" id="IPR002931">
    <property type="entry name" value="Transglutaminase-like"/>
</dbReference>
<dbReference type="OrthoDB" id="336234at2"/>
<dbReference type="EMBL" id="RQGN01000020">
    <property type="protein sequence ID" value="TGM07940.1"/>
    <property type="molecule type" value="Genomic_DNA"/>
</dbReference>
<dbReference type="Pfam" id="PF01841">
    <property type="entry name" value="Transglut_core"/>
    <property type="match status" value="1"/>
</dbReference>
<sequence length="606" mass="67968">MFSRIRFSLAFTLFVFALSSIFADSAYPRLDWEVVEQDDYSGLVPPNADEKVRSFQGALIAGNWVLWPAILPGANDKESHGILFRNLKNGEAKRIDLGEPVRGLAWDRENELVYARLKKEIALIAPSTLEIKKRIPFVQTNSGWTSIGIVQGKLFSIQGNTFAFYDKDSGSEIENKELPVSKVSNAYVCSDKEVFLWYSEGEFNLHSYNPILNSIKDHLSVRIDSKSAPKLACKTGGQSRSNPIGFVLMDPEKSYYKNMIRIGDQLYPVSKENQILKGNLSYRFSPKIDKIVYTASITAKEKDSPETEIAIVIPPKETAYQILSEEVFSKNGIFQEDAQNNRTLIVKVPALSAGQSWTEVVYSAKLTRFNLDSGLSDFKTSWDDWKVSKEWKQFLEDKPVYKIDDPGIVSVRDQLKADSNSVEGYIQAVYKHITKNLVYKQDGRFDPAPVVLQNGHGSCTEHSYAQIALLRSAGIPARLAWNWLPVSPKPELNHKIAEVWHPSFGWIPMEPLSYPRVRAGLTHAKHIIFAVLNSPSHSIVKGGDVLIGFTKPSGGASRSLNIDLLPDDSVASRNLSMENPIVEDSFPKVKPIRNKILDKDDVRSVE</sequence>
<protein>
    <submittedName>
        <fullName evidence="3">Transglutaminase</fullName>
    </submittedName>
</protein>
<evidence type="ECO:0000313" key="4">
    <source>
        <dbReference type="Proteomes" id="UP000298429"/>
    </source>
</evidence>
<gene>
    <name evidence="3" type="ORF">EHQ76_04255</name>
</gene>
<dbReference type="AlphaFoldDB" id="A0A5F2BR54"/>
<dbReference type="Gene3D" id="3.10.620.30">
    <property type="match status" value="1"/>
</dbReference>
<comment type="caution">
    <text evidence="3">The sequence shown here is derived from an EMBL/GenBank/DDBJ whole genome shotgun (WGS) entry which is preliminary data.</text>
</comment>
<evidence type="ECO:0000313" key="3">
    <source>
        <dbReference type="EMBL" id="TGM07940.1"/>
    </source>
</evidence>
<keyword evidence="1" id="KW-0732">Signal</keyword>
<evidence type="ECO:0000256" key="1">
    <source>
        <dbReference type="SAM" id="SignalP"/>
    </source>
</evidence>
<dbReference type="InterPro" id="IPR038765">
    <property type="entry name" value="Papain-like_cys_pep_sf"/>
</dbReference>
<proteinExistence type="predicted"/>
<accession>A0A5F2BR54</accession>
<feature type="signal peptide" evidence="1">
    <location>
        <begin position="1"/>
        <end position="23"/>
    </location>
</feature>